<feature type="region of interest" description="Disordered" evidence="1">
    <location>
        <begin position="1"/>
        <end position="20"/>
    </location>
</feature>
<sequence>MSQTTPSQRQQSVPGRHDDKFASMKECLSCRREEASSGLQPARNGCITTSGAAAVLSME</sequence>
<dbReference type="EMBL" id="SPHZ02000005">
    <property type="protein sequence ID" value="KAF0920735.1"/>
    <property type="molecule type" value="Genomic_DNA"/>
</dbReference>
<organism evidence="2 3">
    <name type="scientific">Oryza meyeriana var. granulata</name>
    <dbReference type="NCBI Taxonomy" id="110450"/>
    <lineage>
        <taxon>Eukaryota</taxon>
        <taxon>Viridiplantae</taxon>
        <taxon>Streptophyta</taxon>
        <taxon>Embryophyta</taxon>
        <taxon>Tracheophyta</taxon>
        <taxon>Spermatophyta</taxon>
        <taxon>Magnoliopsida</taxon>
        <taxon>Liliopsida</taxon>
        <taxon>Poales</taxon>
        <taxon>Poaceae</taxon>
        <taxon>BOP clade</taxon>
        <taxon>Oryzoideae</taxon>
        <taxon>Oryzeae</taxon>
        <taxon>Oryzinae</taxon>
        <taxon>Oryza</taxon>
        <taxon>Oryza meyeriana</taxon>
    </lineage>
</organism>
<keyword evidence="3" id="KW-1185">Reference proteome</keyword>
<feature type="compositionally biased region" description="Polar residues" evidence="1">
    <location>
        <begin position="1"/>
        <end position="13"/>
    </location>
</feature>
<evidence type="ECO:0000313" key="2">
    <source>
        <dbReference type="EMBL" id="KAF0920735.1"/>
    </source>
</evidence>
<evidence type="ECO:0000256" key="1">
    <source>
        <dbReference type="SAM" id="MobiDB-lite"/>
    </source>
</evidence>
<accession>A0A6G1E6K3</accession>
<protein>
    <submittedName>
        <fullName evidence="2">Uncharacterized protein</fullName>
    </submittedName>
</protein>
<name>A0A6G1E6K3_9ORYZ</name>
<dbReference type="Proteomes" id="UP000479710">
    <property type="component" value="Unassembled WGS sequence"/>
</dbReference>
<comment type="caution">
    <text evidence="2">The sequence shown here is derived from an EMBL/GenBank/DDBJ whole genome shotgun (WGS) entry which is preliminary data.</text>
</comment>
<gene>
    <name evidence="2" type="ORF">E2562_036819</name>
</gene>
<reference evidence="2 3" key="1">
    <citation type="submission" date="2019-11" db="EMBL/GenBank/DDBJ databases">
        <title>Whole genome sequence of Oryza granulata.</title>
        <authorList>
            <person name="Li W."/>
        </authorList>
    </citation>
    <scope>NUCLEOTIDE SEQUENCE [LARGE SCALE GENOMIC DNA]</scope>
    <source>
        <strain evidence="3">cv. Menghai</strain>
        <tissue evidence="2">Leaf</tissue>
    </source>
</reference>
<dbReference type="AlphaFoldDB" id="A0A6G1E6K3"/>
<proteinExistence type="predicted"/>
<evidence type="ECO:0000313" key="3">
    <source>
        <dbReference type="Proteomes" id="UP000479710"/>
    </source>
</evidence>